<proteinExistence type="predicted"/>
<name>A0A2C6MKA4_9FIRM</name>
<dbReference type="Gene3D" id="3.40.50.300">
    <property type="entry name" value="P-loop containing nucleotide triphosphate hydrolases"/>
    <property type="match status" value="1"/>
</dbReference>
<sequence length="166" mass="18812">MKNKNQIRQNSKKTDLTRLSSERIVVGEYTQMEARELLQAMGTGHDGCIISSMATETGMTTMLRMCNTRIVLEEPIWTIERYADVTFLKRRSYLTNLAERCEEAIRKHPAIKPFGAVGGEMSLGWVRSRILAEKDFGNVIIADPKGELITNLRNPLEPKGIRSDLK</sequence>
<evidence type="ECO:0000313" key="1">
    <source>
        <dbReference type="EMBL" id="PHJ39986.1"/>
    </source>
</evidence>
<dbReference type="OrthoDB" id="9830974at2"/>
<dbReference type="Proteomes" id="UP000222564">
    <property type="component" value="Unassembled WGS sequence"/>
</dbReference>
<evidence type="ECO:0000313" key="2">
    <source>
        <dbReference type="Proteomes" id="UP000222564"/>
    </source>
</evidence>
<dbReference type="AlphaFoldDB" id="A0A2C6MKA4"/>
<keyword evidence="2" id="KW-1185">Reference proteome</keyword>
<dbReference type="InterPro" id="IPR027417">
    <property type="entry name" value="P-loop_NTPase"/>
</dbReference>
<comment type="caution">
    <text evidence="1">The sequence shown here is derived from an EMBL/GenBank/DDBJ whole genome shotgun (WGS) entry which is preliminary data.</text>
</comment>
<dbReference type="RefSeq" id="WP_099081853.1">
    <property type="nucleotide sequence ID" value="NZ_AWQQ01000002.1"/>
</dbReference>
<reference evidence="1 2" key="1">
    <citation type="submission" date="2013-09" db="EMBL/GenBank/DDBJ databases">
        <title>Biodegradation of hydrocarbons in the deep terrestrial subsurface : characterization of a microbial consortium composed of two Desulfotomaculum species originating from a deep geological formation.</title>
        <authorList>
            <person name="Aullo T."/>
            <person name="Berlendis S."/>
            <person name="Lascourreges J.-F."/>
            <person name="Dessort D."/>
            <person name="Saint-Laurent S."/>
            <person name="Schraauwers B."/>
            <person name="Mas J."/>
            <person name="Magot M."/>
            <person name="Ranchou-Peyruse A."/>
        </authorList>
    </citation>
    <scope>NUCLEOTIDE SEQUENCE [LARGE SCALE GENOMIC DNA]</scope>
    <source>
        <strain evidence="1 2">Bs107</strain>
    </source>
</reference>
<dbReference type="EMBL" id="AWQQ01000002">
    <property type="protein sequence ID" value="PHJ39986.1"/>
    <property type="molecule type" value="Genomic_DNA"/>
</dbReference>
<protein>
    <submittedName>
        <fullName evidence="1">Uncharacterized protein</fullName>
    </submittedName>
</protein>
<organism evidence="1 2">
    <name type="scientific">Desulforamulus profundi</name>
    <dbReference type="NCBI Taxonomy" id="1383067"/>
    <lineage>
        <taxon>Bacteria</taxon>
        <taxon>Bacillati</taxon>
        <taxon>Bacillota</taxon>
        <taxon>Clostridia</taxon>
        <taxon>Eubacteriales</taxon>
        <taxon>Peptococcaceae</taxon>
        <taxon>Desulforamulus</taxon>
    </lineage>
</organism>
<accession>A0A2C6MKA4</accession>
<gene>
    <name evidence="1" type="ORF">P378_00250</name>
</gene>